<dbReference type="GO" id="GO:0005886">
    <property type="term" value="C:plasma membrane"/>
    <property type="evidence" value="ECO:0007669"/>
    <property type="project" value="TreeGrafter"/>
</dbReference>
<proteinExistence type="inferred from homology"/>
<evidence type="ECO:0000313" key="13">
    <source>
        <dbReference type="EMBL" id="OWF49952.1"/>
    </source>
</evidence>
<keyword evidence="9" id="KW-1015">Disulfide bond</keyword>
<dbReference type="NCBIfam" id="NF037979">
    <property type="entry name" value="Na_transp"/>
    <property type="match status" value="1"/>
</dbReference>
<protein>
    <recommendedName>
        <fullName evidence="10">Transporter</fullName>
    </recommendedName>
</protein>
<comment type="subcellular location">
    <subcellularLocation>
        <location evidence="1">Membrane</location>
        <topology evidence="1">Multi-pass membrane protein</topology>
    </subcellularLocation>
</comment>
<keyword evidence="10" id="KW-0769">Symport</keyword>
<keyword evidence="5 12" id="KW-1133">Transmembrane helix</keyword>
<feature type="transmembrane region" description="Helical" evidence="12">
    <location>
        <begin position="63"/>
        <end position="83"/>
    </location>
</feature>
<evidence type="ECO:0000256" key="7">
    <source>
        <dbReference type="ARBA" id="ARBA00023180"/>
    </source>
</evidence>
<feature type="binding site" evidence="8">
    <location>
        <position position="311"/>
    </location>
    <ligand>
        <name>Na(+)</name>
        <dbReference type="ChEBI" id="CHEBI:29101"/>
        <label>1</label>
    </ligand>
</feature>
<evidence type="ECO:0000256" key="8">
    <source>
        <dbReference type="PIRSR" id="PIRSR600175-1"/>
    </source>
</evidence>
<feature type="disulfide bond" evidence="9">
    <location>
        <begin position="144"/>
        <end position="153"/>
    </location>
</feature>
<evidence type="ECO:0000256" key="5">
    <source>
        <dbReference type="ARBA" id="ARBA00022989"/>
    </source>
</evidence>
<dbReference type="Pfam" id="PF00209">
    <property type="entry name" value="SNF"/>
    <property type="match status" value="1"/>
</dbReference>
<dbReference type="GO" id="GO:0089718">
    <property type="term" value="P:amino acid import across plasma membrane"/>
    <property type="evidence" value="ECO:0007669"/>
    <property type="project" value="TreeGrafter"/>
</dbReference>
<dbReference type="EMBL" id="NEDP02002881">
    <property type="protein sequence ID" value="OWF49952.1"/>
    <property type="molecule type" value="Genomic_DNA"/>
</dbReference>
<feature type="transmembrane region" description="Helical" evidence="12">
    <location>
        <begin position="33"/>
        <end position="51"/>
    </location>
</feature>
<keyword evidence="8" id="KW-0479">Metal-binding</keyword>
<name>A0A210QMJ9_MIZYE</name>
<evidence type="ECO:0000256" key="12">
    <source>
        <dbReference type="SAM" id="Phobius"/>
    </source>
</evidence>
<gene>
    <name evidence="13" type="ORF">KP79_PYT00964</name>
</gene>
<evidence type="ECO:0000256" key="9">
    <source>
        <dbReference type="PIRSR" id="PIRSR600175-2"/>
    </source>
</evidence>
<organism evidence="13 14">
    <name type="scientific">Mizuhopecten yessoensis</name>
    <name type="common">Japanese scallop</name>
    <name type="synonym">Patinopecten yessoensis</name>
    <dbReference type="NCBI Taxonomy" id="6573"/>
    <lineage>
        <taxon>Eukaryota</taxon>
        <taxon>Metazoa</taxon>
        <taxon>Spiralia</taxon>
        <taxon>Lophotrochozoa</taxon>
        <taxon>Mollusca</taxon>
        <taxon>Bivalvia</taxon>
        <taxon>Autobranchia</taxon>
        <taxon>Pteriomorphia</taxon>
        <taxon>Pectinida</taxon>
        <taxon>Pectinoidea</taxon>
        <taxon>Pectinidae</taxon>
        <taxon>Mizuhopecten</taxon>
    </lineage>
</organism>
<evidence type="ECO:0000256" key="2">
    <source>
        <dbReference type="ARBA" id="ARBA00006459"/>
    </source>
</evidence>
<accession>A0A210QMJ9</accession>
<feature type="transmembrane region" description="Helical" evidence="12">
    <location>
        <begin position="436"/>
        <end position="459"/>
    </location>
</feature>
<feature type="transmembrane region" description="Helical" evidence="12">
    <location>
        <begin position="337"/>
        <end position="361"/>
    </location>
</feature>
<feature type="binding site" evidence="8">
    <location>
        <position position="412"/>
    </location>
    <ligand>
        <name>Na(+)</name>
        <dbReference type="ChEBI" id="CHEBI:29101"/>
        <label>1</label>
    </ligand>
</feature>
<evidence type="ECO:0000313" key="14">
    <source>
        <dbReference type="Proteomes" id="UP000242188"/>
    </source>
</evidence>
<dbReference type="OrthoDB" id="6150485at2759"/>
<reference evidence="13 14" key="1">
    <citation type="journal article" date="2017" name="Nat. Ecol. Evol.">
        <title>Scallop genome provides insights into evolution of bilaterian karyotype and development.</title>
        <authorList>
            <person name="Wang S."/>
            <person name="Zhang J."/>
            <person name="Jiao W."/>
            <person name="Li J."/>
            <person name="Xun X."/>
            <person name="Sun Y."/>
            <person name="Guo X."/>
            <person name="Huan P."/>
            <person name="Dong B."/>
            <person name="Zhang L."/>
            <person name="Hu X."/>
            <person name="Sun X."/>
            <person name="Wang J."/>
            <person name="Zhao C."/>
            <person name="Wang Y."/>
            <person name="Wang D."/>
            <person name="Huang X."/>
            <person name="Wang R."/>
            <person name="Lv J."/>
            <person name="Li Y."/>
            <person name="Zhang Z."/>
            <person name="Liu B."/>
            <person name="Lu W."/>
            <person name="Hui Y."/>
            <person name="Liang J."/>
            <person name="Zhou Z."/>
            <person name="Hou R."/>
            <person name="Li X."/>
            <person name="Liu Y."/>
            <person name="Li H."/>
            <person name="Ning X."/>
            <person name="Lin Y."/>
            <person name="Zhao L."/>
            <person name="Xing Q."/>
            <person name="Dou J."/>
            <person name="Li Y."/>
            <person name="Mao J."/>
            <person name="Guo H."/>
            <person name="Dou H."/>
            <person name="Li T."/>
            <person name="Mu C."/>
            <person name="Jiang W."/>
            <person name="Fu Q."/>
            <person name="Fu X."/>
            <person name="Miao Y."/>
            <person name="Liu J."/>
            <person name="Yu Q."/>
            <person name="Li R."/>
            <person name="Liao H."/>
            <person name="Li X."/>
            <person name="Kong Y."/>
            <person name="Jiang Z."/>
            <person name="Chourrout D."/>
            <person name="Li R."/>
            <person name="Bao Z."/>
        </authorList>
    </citation>
    <scope>NUCLEOTIDE SEQUENCE [LARGE SCALE GENOMIC DNA]</scope>
    <source>
        <strain evidence="13 14">PY_sf001</strain>
    </source>
</reference>
<evidence type="ECO:0000256" key="11">
    <source>
        <dbReference type="SAM" id="MobiDB-lite"/>
    </source>
</evidence>
<comment type="similarity">
    <text evidence="2 10">Belongs to the sodium:neurotransmitter symporter (SNF) (TC 2.A.22) family.</text>
</comment>
<feature type="transmembrane region" description="Helical" evidence="12">
    <location>
        <begin position="471"/>
        <end position="491"/>
    </location>
</feature>
<keyword evidence="7" id="KW-0325">Glycoprotein</keyword>
<dbReference type="InterPro" id="IPR000175">
    <property type="entry name" value="Na/ntran_symport"/>
</dbReference>
<dbReference type="PANTHER" id="PTHR11616:SF321">
    <property type="entry name" value="SODIUM-DEPENDENT NUTRIENT AMINO ACID TRANSPORTER 1-RELATED"/>
    <property type="match status" value="1"/>
</dbReference>
<keyword evidence="6 12" id="KW-0472">Membrane</keyword>
<dbReference type="Proteomes" id="UP000242188">
    <property type="component" value="Unassembled WGS sequence"/>
</dbReference>
<feature type="transmembrane region" description="Helical" evidence="12">
    <location>
        <begin position="229"/>
        <end position="249"/>
    </location>
</feature>
<dbReference type="PRINTS" id="PR00176">
    <property type="entry name" value="NANEUSMPORT"/>
</dbReference>
<sequence>MEPTATDEMGGEDSTSDSSTPHKKEQWGNKLDFFLSVLGLVVGFGNVWRFPYVCMKNGGGAFLLPYLITIFLLAIPVYFMEAALGQFSGRTMRDVWIFCPLIQGLGLGLFLLMVLCVWYYIMLTTWVVYYLYQSFTFPLPWSTCNNEWNTPDCFSFLDARAPNTTLLNSPLTNGTLFNATFLSNMTDRFSDNLTGMTFLEGHSSEEEFWQYKVLDISSGFLDFGSIKGHLALCLLITWIIVYLCVIKGIRSTGKVVYVTATLPYILLAVILVRSLTLPGSVDGVIFFLKPDFSSLLNSQVWVQAAVQVFYSMGIGWGIHITLSSFNKFNNNCYTDAFMLTIIGEATSVFAGLVVFSALGFMAHKAQMPVADIVKSGPGLGFIAYPQALAQMPFSNVWAVLFFLALFTVGLDSQFAFTETVCVYLEDSFPRLSRRRALFRAVVAALGFLISLVFCTRGGVYLFQLVDWYCAAFSPILFTLITCITVCWVYGADRFCHDIEMMIGRTVPFYIRFCWCFLAPLLSAVLMVTSLVTYVPPTYGDYEYPWYAATIGWMFACSSVIPLVVVGVSVIKNSPGHTLYQRVLWSLKPTEDWQPSSVQKSFDRKDYQTNDRDIKERFSQRLLANIGLRKEVV</sequence>
<evidence type="ECO:0000256" key="6">
    <source>
        <dbReference type="ARBA" id="ARBA00023136"/>
    </source>
</evidence>
<evidence type="ECO:0000256" key="4">
    <source>
        <dbReference type="ARBA" id="ARBA00022692"/>
    </source>
</evidence>
<feature type="binding site" evidence="8">
    <location>
        <position position="42"/>
    </location>
    <ligand>
        <name>Na(+)</name>
        <dbReference type="ChEBI" id="CHEBI:29101"/>
        <label>1</label>
    </ligand>
</feature>
<keyword evidence="8" id="KW-0915">Sodium</keyword>
<feature type="transmembrane region" description="Helical" evidence="12">
    <location>
        <begin position="300"/>
        <end position="325"/>
    </location>
</feature>
<feature type="transmembrane region" description="Helical" evidence="12">
    <location>
        <begin position="95"/>
        <end position="121"/>
    </location>
</feature>
<dbReference type="GO" id="GO:0005283">
    <property type="term" value="F:amino acid:sodium symporter activity"/>
    <property type="evidence" value="ECO:0007669"/>
    <property type="project" value="TreeGrafter"/>
</dbReference>
<evidence type="ECO:0000256" key="3">
    <source>
        <dbReference type="ARBA" id="ARBA00022448"/>
    </source>
</evidence>
<dbReference type="PROSITE" id="PS00754">
    <property type="entry name" value="NA_NEUROTRAN_SYMP_2"/>
    <property type="match status" value="1"/>
</dbReference>
<feature type="binding site" evidence="8">
    <location>
        <position position="46"/>
    </location>
    <ligand>
        <name>Na(+)</name>
        <dbReference type="ChEBI" id="CHEBI:29101"/>
        <label>1</label>
    </ligand>
</feature>
<feature type="binding site" evidence="8">
    <location>
        <position position="411"/>
    </location>
    <ligand>
        <name>Na(+)</name>
        <dbReference type="ChEBI" id="CHEBI:29101"/>
        <label>1</label>
    </ligand>
</feature>
<feature type="transmembrane region" description="Helical" evidence="12">
    <location>
        <begin position="261"/>
        <end position="288"/>
    </location>
</feature>
<dbReference type="PANTHER" id="PTHR11616">
    <property type="entry name" value="SODIUM/CHLORIDE DEPENDENT TRANSPORTER"/>
    <property type="match status" value="1"/>
</dbReference>
<dbReference type="PROSITE" id="PS00610">
    <property type="entry name" value="NA_NEUROTRAN_SYMP_1"/>
    <property type="match status" value="1"/>
</dbReference>
<feature type="transmembrane region" description="Helical" evidence="12">
    <location>
        <begin position="545"/>
        <end position="570"/>
    </location>
</feature>
<dbReference type="InterPro" id="IPR037272">
    <property type="entry name" value="SNS_sf"/>
</dbReference>
<feature type="binding site" evidence="8">
    <location>
        <position position="39"/>
    </location>
    <ligand>
        <name>Na(+)</name>
        <dbReference type="ChEBI" id="CHEBI:29101"/>
        <label>1</label>
    </ligand>
</feature>
<evidence type="ECO:0000256" key="1">
    <source>
        <dbReference type="ARBA" id="ARBA00004141"/>
    </source>
</evidence>
<dbReference type="SUPFAM" id="SSF161070">
    <property type="entry name" value="SNF-like"/>
    <property type="match status" value="1"/>
</dbReference>
<keyword evidence="3 10" id="KW-0813">Transport</keyword>
<dbReference type="GO" id="GO:0046872">
    <property type="term" value="F:metal ion binding"/>
    <property type="evidence" value="ECO:0007669"/>
    <property type="project" value="UniProtKB-KW"/>
</dbReference>
<evidence type="ECO:0000256" key="10">
    <source>
        <dbReference type="RuleBase" id="RU003732"/>
    </source>
</evidence>
<dbReference type="PROSITE" id="PS50267">
    <property type="entry name" value="NA_NEUROTRAN_SYMP_3"/>
    <property type="match status" value="1"/>
</dbReference>
<feature type="region of interest" description="Disordered" evidence="11">
    <location>
        <begin position="1"/>
        <end position="23"/>
    </location>
</feature>
<keyword evidence="4 10" id="KW-0812">Transmembrane</keyword>
<comment type="caution">
    <text evidence="13">The sequence shown here is derived from an EMBL/GenBank/DDBJ whole genome shotgun (WGS) entry which is preliminary data.</text>
</comment>
<keyword evidence="14" id="KW-1185">Reference proteome</keyword>
<dbReference type="AlphaFoldDB" id="A0A210QMJ9"/>
<feature type="transmembrane region" description="Helical" evidence="12">
    <location>
        <begin position="396"/>
        <end position="424"/>
    </location>
</feature>
<feature type="transmembrane region" description="Helical" evidence="12">
    <location>
        <begin position="512"/>
        <end position="533"/>
    </location>
</feature>